<dbReference type="Pfam" id="PF00108">
    <property type="entry name" value="Thiolase_N"/>
    <property type="match status" value="1"/>
</dbReference>
<feature type="active site" description="Proton acceptor" evidence="4">
    <location>
        <position position="381"/>
    </location>
</feature>
<dbReference type="InterPro" id="IPR020613">
    <property type="entry name" value="Thiolase_CS"/>
</dbReference>
<dbReference type="PROSITE" id="PS00737">
    <property type="entry name" value="THIOLASE_2"/>
    <property type="match status" value="1"/>
</dbReference>
<dbReference type="PROSITE" id="PS00099">
    <property type="entry name" value="THIOLASE_3"/>
    <property type="match status" value="1"/>
</dbReference>
<dbReference type="Proteomes" id="UP000807825">
    <property type="component" value="Unassembled WGS sequence"/>
</dbReference>
<dbReference type="SUPFAM" id="SSF53901">
    <property type="entry name" value="Thiolase-like"/>
    <property type="match status" value="2"/>
</dbReference>
<feature type="active site" description="Acyl-thioester intermediate" evidence="4">
    <location>
        <position position="91"/>
    </location>
</feature>
<comment type="similarity">
    <text evidence="1 5">Belongs to the thiolase-like superfamily. Thiolase family.</text>
</comment>
<comment type="caution">
    <text evidence="8">The sequence shown here is derived from an EMBL/GenBank/DDBJ whole genome shotgun (WGS) entry which is preliminary data.</text>
</comment>
<dbReference type="PIRSF" id="PIRSF000429">
    <property type="entry name" value="Ac-CoA_Ac_transf"/>
    <property type="match status" value="1"/>
</dbReference>
<sequence>MSAKREAVIVSATRTPLGSFNGTLNVLGATKLGGLVIAEAVRRAGIEKTDVDEVIMGQVLPCGYGQNPARQAALQAGIPFEAQCFTINKVCGSGLKAVMLAAQAIQLGDADIVIAGGMESMSNAPYYLEKARFGYRMGNGTVMDHMVHDGLWDIVNDFHMGISNDLISEKYKVSREDQDRYSALSYMRSLQSIKEGKFKEEILPVAIPQKKGDPKIFDTDECPRETTYEALSQMKPAFQKDGYATAGNASVISDGASAICVMAEEKAKERGLEILARVGAQASAGMDMKYVLMAPILSIPKAAKKEGVDFRSIDLMEVNEAFAGSTVGVIRELALDPVKCNVNGGSVALGHPIGASGARVLTTLIYAMKNRGLKTGMASLCLGGGEAVSLYVDK</sequence>
<evidence type="ECO:0000259" key="6">
    <source>
        <dbReference type="Pfam" id="PF00108"/>
    </source>
</evidence>
<evidence type="ECO:0000256" key="3">
    <source>
        <dbReference type="ARBA" id="ARBA00023315"/>
    </source>
</evidence>
<evidence type="ECO:0000313" key="9">
    <source>
        <dbReference type="Proteomes" id="UP000807825"/>
    </source>
</evidence>
<dbReference type="InterPro" id="IPR020610">
    <property type="entry name" value="Thiolase_AS"/>
</dbReference>
<evidence type="ECO:0000256" key="4">
    <source>
        <dbReference type="PIRSR" id="PIRSR000429-1"/>
    </source>
</evidence>
<evidence type="ECO:0000313" key="8">
    <source>
        <dbReference type="EMBL" id="MBI5249692.1"/>
    </source>
</evidence>
<feature type="active site" description="Proton acceptor" evidence="4">
    <location>
        <position position="351"/>
    </location>
</feature>
<dbReference type="PANTHER" id="PTHR18919">
    <property type="entry name" value="ACETYL-COA C-ACYLTRANSFERASE"/>
    <property type="match status" value="1"/>
</dbReference>
<dbReference type="Gene3D" id="3.40.47.10">
    <property type="match status" value="2"/>
</dbReference>
<feature type="domain" description="Thiolase C-terminal" evidence="7">
    <location>
        <begin position="273"/>
        <end position="393"/>
    </location>
</feature>
<dbReference type="InterPro" id="IPR020617">
    <property type="entry name" value="Thiolase_C"/>
</dbReference>
<dbReference type="InterPro" id="IPR020615">
    <property type="entry name" value="Thiolase_acyl_enz_int_AS"/>
</dbReference>
<keyword evidence="2 5" id="KW-0808">Transferase</keyword>
<dbReference type="PROSITE" id="PS00098">
    <property type="entry name" value="THIOLASE_1"/>
    <property type="match status" value="1"/>
</dbReference>
<dbReference type="CDD" id="cd00751">
    <property type="entry name" value="thiolase"/>
    <property type="match status" value="1"/>
</dbReference>
<accession>A0A9D6V1G4</accession>
<name>A0A9D6V1G4_9BACT</name>
<evidence type="ECO:0000259" key="7">
    <source>
        <dbReference type="Pfam" id="PF02803"/>
    </source>
</evidence>
<proteinExistence type="inferred from homology"/>
<dbReference type="InterPro" id="IPR020616">
    <property type="entry name" value="Thiolase_N"/>
</dbReference>
<feature type="domain" description="Thiolase N-terminal" evidence="6">
    <location>
        <begin position="8"/>
        <end position="265"/>
    </location>
</feature>
<dbReference type="InterPro" id="IPR002155">
    <property type="entry name" value="Thiolase"/>
</dbReference>
<dbReference type="EMBL" id="JACRDE010000253">
    <property type="protein sequence ID" value="MBI5249692.1"/>
    <property type="molecule type" value="Genomic_DNA"/>
</dbReference>
<protein>
    <submittedName>
        <fullName evidence="8">Acetyl-CoA C-acetyltransferase</fullName>
    </submittedName>
</protein>
<dbReference type="Pfam" id="PF02803">
    <property type="entry name" value="Thiolase_C"/>
    <property type="match status" value="1"/>
</dbReference>
<gene>
    <name evidence="8" type="ORF">HY912_09370</name>
</gene>
<keyword evidence="3 5" id="KW-0012">Acyltransferase</keyword>
<dbReference type="AlphaFoldDB" id="A0A9D6V1G4"/>
<dbReference type="GO" id="GO:0003988">
    <property type="term" value="F:acetyl-CoA C-acyltransferase activity"/>
    <property type="evidence" value="ECO:0007669"/>
    <property type="project" value="UniProtKB-ARBA"/>
</dbReference>
<reference evidence="8" key="1">
    <citation type="submission" date="2020-07" db="EMBL/GenBank/DDBJ databases">
        <title>Huge and variable diversity of episymbiotic CPR bacteria and DPANN archaea in groundwater ecosystems.</title>
        <authorList>
            <person name="He C.Y."/>
            <person name="Keren R."/>
            <person name="Whittaker M."/>
            <person name="Farag I.F."/>
            <person name="Doudna J."/>
            <person name="Cate J.H.D."/>
            <person name="Banfield J.F."/>
        </authorList>
    </citation>
    <scope>NUCLEOTIDE SEQUENCE</scope>
    <source>
        <strain evidence="8">NC_groundwater_1664_Pr3_B-0.1um_52_9</strain>
    </source>
</reference>
<dbReference type="NCBIfam" id="TIGR01930">
    <property type="entry name" value="AcCoA-C-Actrans"/>
    <property type="match status" value="1"/>
</dbReference>
<evidence type="ECO:0000256" key="5">
    <source>
        <dbReference type="RuleBase" id="RU003557"/>
    </source>
</evidence>
<evidence type="ECO:0000256" key="1">
    <source>
        <dbReference type="ARBA" id="ARBA00010982"/>
    </source>
</evidence>
<organism evidence="8 9">
    <name type="scientific">Desulfomonile tiedjei</name>
    <dbReference type="NCBI Taxonomy" id="2358"/>
    <lineage>
        <taxon>Bacteria</taxon>
        <taxon>Pseudomonadati</taxon>
        <taxon>Thermodesulfobacteriota</taxon>
        <taxon>Desulfomonilia</taxon>
        <taxon>Desulfomonilales</taxon>
        <taxon>Desulfomonilaceae</taxon>
        <taxon>Desulfomonile</taxon>
    </lineage>
</organism>
<dbReference type="FunFam" id="3.40.47.10:FF:000010">
    <property type="entry name" value="Acetyl-CoA acetyltransferase (Thiolase)"/>
    <property type="match status" value="1"/>
</dbReference>
<evidence type="ECO:0000256" key="2">
    <source>
        <dbReference type="ARBA" id="ARBA00022679"/>
    </source>
</evidence>
<dbReference type="PANTHER" id="PTHR18919:SF107">
    <property type="entry name" value="ACETYL-COA ACETYLTRANSFERASE, CYTOSOLIC"/>
    <property type="match status" value="1"/>
</dbReference>
<dbReference type="InterPro" id="IPR016039">
    <property type="entry name" value="Thiolase-like"/>
</dbReference>